<dbReference type="AlphaFoldDB" id="A0AAD5V1P0"/>
<protein>
    <submittedName>
        <fullName evidence="1">Uncharacterized protein</fullName>
    </submittedName>
</protein>
<accession>A0AAD5V1P0</accession>
<evidence type="ECO:0000313" key="1">
    <source>
        <dbReference type="EMBL" id="KAJ3480099.1"/>
    </source>
</evidence>
<evidence type="ECO:0000313" key="2">
    <source>
        <dbReference type="Proteomes" id="UP001212997"/>
    </source>
</evidence>
<name>A0AAD5V1P0_9APHY</name>
<dbReference type="Proteomes" id="UP001212997">
    <property type="component" value="Unassembled WGS sequence"/>
</dbReference>
<dbReference type="EMBL" id="JANAWD010000396">
    <property type="protein sequence ID" value="KAJ3480099.1"/>
    <property type="molecule type" value="Genomic_DNA"/>
</dbReference>
<comment type="caution">
    <text evidence="1">The sequence shown here is derived from an EMBL/GenBank/DDBJ whole genome shotgun (WGS) entry which is preliminary data.</text>
</comment>
<organism evidence="1 2">
    <name type="scientific">Meripilus lineatus</name>
    <dbReference type="NCBI Taxonomy" id="2056292"/>
    <lineage>
        <taxon>Eukaryota</taxon>
        <taxon>Fungi</taxon>
        <taxon>Dikarya</taxon>
        <taxon>Basidiomycota</taxon>
        <taxon>Agaricomycotina</taxon>
        <taxon>Agaricomycetes</taxon>
        <taxon>Polyporales</taxon>
        <taxon>Meripilaceae</taxon>
        <taxon>Meripilus</taxon>
    </lineage>
</organism>
<keyword evidence="2" id="KW-1185">Reference proteome</keyword>
<reference evidence="1" key="1">
    <citation type="submission" date="2022-07" db="EMBL/GenBank/DDBJ databases">
        <title>Genome Sequence of Physisporinus lineatus.</title>
        <authorList>
            <person name="Buettner E."/>
        </authorList>
    </citation>
    <scope>NUCLEOTIDE SEQUENCE</scope>
    <source>
        <strain evidence="1">VT162</strain>
    </source>
</reference>
<proteinExistence type="predicted"/>
<gene>
    <name evidence="1" type="ORF">NLI96_g8595</name>
</gene>
<sequence>MATLQLSNITTGSLSDLLRIISFYKHLRTLELKACSWKPSRTDYVYSVGQRWSCALRKLRVSGLTRRCCFDILLWLAAAKIPCTVEHLSVMDIKRDDVDSEHGISHPVAFPNVPESLVSLWANTLKILQLDIGPEIILQEASVGSESVMIHLYQFTQPLSQILPGSLSHLALRFSEGFNNLFAETNETLWSAVDSALGDTERFPALEYFEIQWFVSRSDHNMKNDFDSVKRSEAFPSHREDTDYWGLANRQLHLQGQKGWIAFFLHQRPLASLFPNLCLRGILWCGFWNGFSLEGDYVLQIPQIGEVSLDHWDPPMRRSLFNKLE</sequence>